<dbReference type="InterPro" id="IPR026444">
    <property type="entry name" value="Secre_tail"/>
</dbReference>
<accession>A0A1G9INZ5</accession>
<dbReference type="NCBIfam" id="TIGR04183">
    <property type="entry name" value="Por_Secre_tail"/>
    <property type="match status" value="1"/>
</dbReference>
<dbReference type="PANTHER" id="PTHR42754:SF1">
    <property type="entry name" value="LIPOPROTEIN"/>
    <property type="match status" value="1"/>
</dbReference>
<evidence type="ECO:0000313" key="4">
    <source>
        <dbReference type="Proteomes" id="UP000198510"/>
    </source>
</evidence>
<keyword evidence="4" id="KW-1185">Reference proteome</keyword>
<proteinExistence type="predicted"/>
<sequence>MPTSTRFCFLLICTILLGMIAQNGWAQPSSAVLRHIRGASVAYQAGVLGRLQAPHDSTRLMHRNTVGQATLSRTAAPGLFPQALPDDWRLDTYYAPRTQGGFDQPLASISDGQGNTFITGTSSATEQPGNEVYTLKLNAEGDVVWQARQSAAPFAAEAGLQLAQDGAQNILVSGTYWNGSDNDLQVLKYDPNGQLVWQQVYSGPAEGIDVPAALTVDSQNNIIVAGFSWSGVSVDYLVIKYDPQGQVVWVARDAGLGDNTWNEPTAVAVDADDNVLVTGYSPNESGYVGYYTIKYDAAGDVLWQQRYDYQHLEEGEEALPTNSLPQAVAIDAQNAVYITGIFDYRGLDRFGTLKYTAAGEQQWVRTYRSPQEFESTRAYNLALHGGDTLYVAGQHNGGFRDDGYAVVAYTTAGDSLWAAETNGMMEVTAPGFVLDAAGRPTVGGKGFFMADSLNFTLGNVASAVTFDLDGTVVQHAVFEQIVADTASLQSLVGLGRDATGAFYLTVHSAYSSLSDVYETVKFAAAPADSLTEPAWQTRYTGPKHASLQMLDMVADGLGNTYVTATYGLFKAEVNRLDIGYALVKYDATGALVWEQTFIGDDVASVEGMRVLVDADNDLRVHLTQLPRTSFDSTLQVIRKYTAAGELAWETQTSLQRAQVVAPRTDAAGNTYLAGTAAETPDGMPTFALVKLDANGTEQWATYYAIDSLPNCGTTNTLLTNDGGMLLAGTASDGETTYLTVLKFNAEGEAVWATPVLTEPNERGTALHLTEDAAGSIYAAGISLNPMEYLNDLVTVKLDAAGQWQWTRRYGEASTDERPYGIRMLTNGDLLVWGYTLNWEIGVKTALMRYTPDGEQAWLTTLEPNFYYRSLETDGEDNSYILQQVLLDPFPQRADLFSITGFSAAALSQVDSTGAFIELHAFAGQAGNPIFPGKMVKNAQEQLVIGGETYNEDFYSFLTLFRSDEGLPTALTDWSTQLPTSWLQQNYPNPFRTRTTIPFTVTERGPVEVSIFDLQGRHLQTVREPVLNPGKHALSVSGAGLRPGVYLYRVTTATTTQSRKMIVD</sequence>
<reference evidence="3 4" key="1">
    <citation type="submission" date="2016-10" db="EMBL/GenBank/DDBJ databases">
        <authorList>
            <person name="de Groot N.N."/>
        </authorList>
    </citation>
    <scope>NUCLEOTIDE SEQUENCE [LARGE SCALE GENOMIC DNA]</scope>
    <source>
        <strain evidence="3 4">DSM 25186</strain>
    </source>
</reference>
<gene>
    <name evidence="3" type="ORF">SAMN05421823_10564</name>
</gene>
<organism evidence="3 4">
    <name type="scientific">Catalinimonas alkaloidigena</name>
    <dbReference type="NCBI Taxonomy" id="1075417"/>
    <lineage>
        <taxon>Bacteria</taxon>
        <taxon>Pseudomonadati</taxon>
        <taxon>Bacteroidota</taxon>
        <taxon>Cytophagia</taxon>
        <taxon>Cytophagales</taxon>
        <taxon>Catalimonadaceae</taxon>
        <taxon>Catalinimonas</taxon>
    </lineage>
</organism>
<dbReference type="PANTHER" id="PTHR42754">
    <property type="entry name" value="ENDOGLUCANASE"/>
    <property type="match status" value="1"/>
</dbReference>
<evidence type="ECO:0000256" key="1">
    <source>
        <dbReference type="SAM" id="SignalP"/>
    </source>
</evidence>
<name>A0A1G9INZ5_9BACT</name>
<feature type="domain" description="Secretion system C-terminal sorting" evidence="2">
    <location>
        <begin position="986"/>
        <end position="1062"/>
    </location>
</feature>
<feature type="signal peptide" evidence="1">
    <location>
        <begin position="1"/>
        <end position="26"/>
    </location>
</feature>
<dbReference type="AlphaFoldDB" id="A0A1G9INZ5"/>
<dbReference type="Pfam" id="PF18962">
    <property type="entry name" value="Por_Secre_tail"/>
    <property type="match status" value="1"/>
</dbReference>
<dbReference type="EMBL" id="FNFO01000005">
    <property type="protein sequence ID" value="SDL27019.1"/>
    <property type="molecule type" value="Genomic_DNA"/>
</dbReference>
<dbReference type="Proteomes" id="UP000198510">
    <property type="component" value="Unassembled WGS sequence"/>
</dbReference>
<dbReference type="SUPFAM" id="SSF101898">
    <property type="entry name" value="NHL repeat"/>
    <property type="match status" value="1"/>
</dbReference>
<dbReference type="Gene3D" id="2.120.10.30">
    <property type="entry name" value="TolB, C-terminal domain"/>
    <property type="match status" value="1"/>
</dbReference>
<dbReference type="SUPFAM" id="SSF63829">
    <property type="entry name" value="Calcium-dependent phosphotriesterase"/>
    <property type="match status" value="1"/>
</dbReference>
<dbReference type="InterPro" id="IPR011042">
    <property type="entry name" value="6-blade_b-propeller_TolB-like"/>
</dbReference>
<feature type="chain" id="PRO_5011506948" evidence="1">
    <location>
        <begin position="27"/>
        <end position="1063"/>
    </location>
</feature>
<keyword evidence="1" id="KW-0732">Signal</keyword>
<dbReference type="STRING" id="1075417.SAMN05421823_10564"/>
<evidence type="ECO:0000313" key="3">
    <source>
        <dbReference type="EMBL" id="SDL27019.1"/>
    </source>
</evidence>
<protein>
    <submittedName>
        <fullName evidence="3">Por secretion system C-terminal sorting domain-containing protein</fullName>
    </submittedName>
</protein>
<evidence type="ECO:0000259" key="2">
    <source>
        <dbReference type="Pfam" id="PF18962"/>
    </source>
</evidence>